<dbReference type="KEGG" id="blr:BRLA_c029550"/>
<gene>
    <name evidence="1" type="ORF">BRLA_c029550</name>
</gene>
<keyword evidence="2" id="KW-1185">Reference proteome</keyword>
<sequence>MLEATSHGNKLRIKKGTTPPSISGALVPKQSFLHSVFFKQELVKPNLCAARYT</sequence>
<dbReference type="HOGENOM" id="CLU_3059205_0_0_9"/>
<protein>
    <submittedName>
        <fullName evidence="1">Uncharacterized protein</fullName>
    </submittedName>
</protein>
<dbReference type="Proteomes" id="UP000005850">
    <property type="component" value="Chromosome"/>
</dbReference>
<evidence type="ECO:0000313" key="2">
    <source>
        <dbReference type="Proteomes" id="UP000005850"/>
    </source>
</evidence>
<dbReference type="AlphaFoldDB" id="A0A075R425"/>
<organism evidence="1 2">
    <name type="scientific">Brevibacillus laterosporus LMG 15441</name>
    <dbReference type="NCBI Taxonomy" id="1042163"/>
    <lineage>
        <taxon>Bacteria</taxon>
        <taxon>Bacillati</taxon>
        <taxon>Bacillota</taxon>
        <taxon>Bacilli</taxon>
        <taxon>Bacillales</taxon>
        <taxon>Paenibacillaceae</taxon>
        <taxon>Brevibacillus</taxon>
    </lineage>
</organism>
<name>A0A075R425_BRELA</name>
<accession>A0A075R425</accession>
<proteinExistence type="predicted"/>
<evidence type="ECO:0000313" key="1">
    <source>
        <dbReference type="EMBL" id="AIG27267.1"/>
    </source>
</evidence>
<reference evidence="1 2" key="1">
    <citation type="journal article" date="2011" name="J. Bacteriol.">
        <title>Genome sequence of Brevibacillus laterosporus LMG 15441, a pathogen of invertebrates.</title>
        <authorList>
            <person name="Djukic M."/>
            <person name="Poehlein A."/>
            <person name="Thurmer A."/>
            <person name="Daniel R."/>
        </authorList>
    </citation>
    <scope>NUCLEOTIDE SEQUENCE [LARGE SCALE GENOMIC DNA]</scope>
    <source>
        <strain evidence="1 2">LMG 15441</strain>
    </source>
</reference>
<dbReference type="EMBL" id="CP007806">
    <property type="protein sequence ID" value="AIG27267.1"/>
    <property type="molecule type" value="Genomic_DNA"/>
</dbReference>